<dbReference type="Pfam" id="PF15370">
    <property type="entry name" value="NOPCHAP1"/>
    <property type="match status" value="1"/>
</dbReference>
<evidence type="ECO:0000313" key="3">
    <source>
        <dbReference type="Proteomes" id="UP000605846"/>
    </source>
</evidence>
<evidence type="ECO:0000313" key="2">
    <source>
        <dbReference type="EMBL" id="KAF7723787.1"/>
    </source>
</evidence>
<feature type="region of interest" description="Disordered" evidence="1">
    <location>
        <begin position="52"/>
        <end position="97"/>
    </location>
</feature>
<gene>
    <name evidence="2" type="ORF">EC973_001700</name>
</gene>
<sequence length="97" mass="10933">MRILSRVQAFLPQLQAANEELKQQDPSELDIENVEEDDSQYIEMNLGLGVFEEKTEDASSSDEDSDNEIIIPATSSKPNNNSKPSIELLPEEKDRKP</sequence>
<protein>
    <submittedName>
        <fullName evidence="2">Uncharacterized protein</fullName>
    </submittedName>
</protein>
<dbReference type="PANTHER" id="PTHR28674:SF1">
    <property type="entry name" value="NOP PROTEIN CHAPERONE 1"/>
    <property type="match status" value="1"/>
</dbReference>
<comment type="caution">
    <text evidence="2">The sequence shown here is derived from an EMBL/GenBank/DDBJ whole genome shotgun (WGS) entry which is preliminary data.</text>
</comment>
<dbReference type="InterPro" id="IPR027921">
    <property type="entry name" value="NOPCHAP1"/>
</dbReference>
<dbReference type="GO" id="GO:0062064">
    <property type="term" value="F:box C/D methylation guide snoRNP complex binding"/>
    <property type="evidence" value="ECO:0007669"/>
    <property type="project" value="TreeGrafter"/>
</dbReference>
<evidence type="ECO:0000256" key="1">
    <source>
        <dbReference type="SAM" id="MobiDB-lite"/>
    </source>
</evidence>
<dbReference type="OrthoDB" id="1112980at2759"/>
<dbReference type="AlphaFoldDB" id="A0A8H7BJB1"/>
<dbReference type="GO" id="GO:0000492">
    <property type="term" value="P:box C/D snoRNP assembly"/>
    <property type="evidence" value="ECO:0007669"/>
    <property type="project" value="InterPro"/>
</dbReference>
<dbReference type="Proteomes" id="UP000605846">
    <property type="component" value="Unassembled WGS sequence"/>
</dbReference>
<dbReference type="EMBL" id="JABAYA010000140">
    <property type="protein sequence ID" value="KAF7723787.1"/>
    <property type="molecule type" value="Genomic_DNA"/>
</dbReference>
<name>A0A8H7BJB1_9FUNG</name>
<organism evidence="2 3">
    <name type="scientific">Apophysomyces ossiformis</name>
    <dbReference type="NCBI Taxonomy" id="679940"/>
    <lineage>
        <taxon>Eukaryota</taxon>
        <taxon>Fungi</taxon>
        <taxon>Fungi incertae sedis</taxon>
        <taxon>Mucoromycota</taxon>
        <taxon>Mucoromycotina</taxon>
        <taxon>Mucoromycetes</taxon>
        <taxon>Mucorales</taxon>
        <taxon>Mucorineae</taxon>
        <taxon>Mucoraceae</taxon>
        <taxon>Apophysomyces</taxon>
    </lineage>
</organism>
<feature type="compositionally biased region" description="Low complexity" evidence="1">
    <location>
        <begin position="75"/>
        <end position="85"/>
    </location>
</feature>
<proteinExistence type="predicted"/>
<keyword evidence="3" id="KW-1185">Reference proteome</keyword>
<dbReference type="PANTHER" id="PTHR28674">
    <property type="entry name" value="SIMILAR TO DNA SEGMENT, CHR 10, WAYNE STATE UNIVERSITY 102,-EXPRESSED"/>
    <property type="match status" value="1"/>
</dbReference>
<accession>A0A8H7BJB1</accession>
<reference evidence="2" key="1">
    <citation type="submission" date="2020-01" db="EMBL/GenBank/DDBJ databases">
        <title>Genome Sequencing of Three Apophysomyces-Like Fungal Strains Confirms a Novel Fungal Genus in the Mucoromycota with divergent Burkholderia-like Endosymbiotic Bacteria.</title>
        <authorList>
            <person name="Stajich J.E."/>
            <person name="Macias A.M."/>
            <person name="Carter-House D."/>
            <person name="Lovett B."/>
            <person name="Kasson L.R."/>
            <person name="Berry K."/>
            <person name="Grigoriev I."/>
            <person name="Chang Y."/>
            <person name="Spatafora J."/>
            <person name="Kasson M.T."/>
        </authorList>
    </citation>
    <scope>NUCLEOTIDE SEQUENCE</scope>
    <source>
        <strain evidence="2">NRRL A-21654</strain>
    </source>
</reference>